<accession>C7Z5S7</accession>
<dbReference type="Proteomes" id="UP000005206">
    <property type="component" value="Chromosome 2"/>
</dbReference>
<dbReference type="RefSeq" id="XP_003046288.1">
    <property type="nucleotide sequence ID" value="XM_003046242.1"/>
</dbReference>
<sequence>MFENPATSETSSCGLIKELPAWYLQIEAPKNCYRPTYLPQSSLTGHVAHMNPSLIGVDNWYNLVPLDNFPTCGKYMDDISCIGDLGFPLPSIDNLVKFYALGEISKNGTEMTILNFYGSITSPLSGETFSWTLGGIGHTVIVASADAKPTGSAGGKKADNENEDSDEDDEEDVASHLSP</sequence>
<gene>
    <name evidence="2" type="ORF">NECHADRAFT_75854</name>
</gene>
<feature type="region of interest" description="Disordered" evidence="1">
    <location>
        <begin position="147"/>
        <end position="179"/>
    </location>
</feature>
<dbReference type="HOGENOM" id="CLU_1503832_0_0_1"/>
<dbReference type="AlphaFoldDB" id="C7Z5S7"/>
<evidence type="ECO:0000256" key="1">
    <source>
        <dbReference type="SAM" id="MobiDB-lite"/>
    </source>
</evidence>
<evidence type="ECO:0000313" key="3">
    <source>
        <dbReference type="Proteomes" id="UP000005206"/>
    </source>
</evidence>
<organism evidence="2 3">
    <name type="scientific">Fusarium vanettenii (strain ATCC MYA-4622 / CBS 123669 / FGSC 9596 / NRRL 45880 / 77-13-4)</name>
    <name type="common">Fusarium solani subsp. pisi</name>
    <dbReference type="NCBI Taxonomy" id="660122"/>
    <lineage>
        <taxon>Eukaryota</taxon>
        <taxon>Fungi</taxon>
        <taxon>Dikarya</taxon>
        <taxon>Ascomycota</taxon>
        <taxon>Pezizomycotina</taxon>
        <taxon>Sordariomycetes</taxon>
        <taxon>Hypocreomycetidae</taxon>
        <taxon>Hypocreales</taxon>
        <taxon>Nectriaceae</taxon>
        <taxon>Fusarium</taxon>
        <taxon>Fusarium solani species complex</taxon>
        <taxon>Fusarium vanettenii</taxon>
    </lineage>
</organism>
<evidence type="ECO:0000313" key="2">
    <source>
        <dbReference type="EMBL" id="EEU40575.1"/>
    </source>
</evidence>
<dbReference type="KEGG" id="nhe:NECHADRAFT_75854"/>
<dbReference type="EMBL" id="GG698910">
    <property type="protein sequence ID" value="EEU40575.1"/>
    <property type="molecule type" value="Genomic_DNA"/>
</dbReference>
<reference evidence="2 3" key="1">
    <citation type="journal article" date="2009" name="PLoS Genet.">
        <title>The genome of Nectria haematococca: contribution of supernumerary chromosomes to gene expansion.</title>
        <authorList>
            <person name="Coleman J.J."/>
            <person name="Rounsley S.D."/>
            <person name="Rodriguez-Carres M."/>
            <person name="Kuo A."/>
            <person name="Wasmann C.C."/>
            <person name="Grimwood J."/>
            <person name="Schmutz J."/>
            <person name="Taga M."/>
            <person name="White G.J."/>
            <person name="Zhou S."/>
            <person name="Schwartz D.C."/>
            <person name="Freitag M."/>
            <person name="Ma L.J."/>
            <person name="Danchin E.G."/>
            <person name="Henrissat B."/>
            <person name="Coutinho P.M."/>
            <person name="Nelson D.R."/>
            <person name="Straney D."/>
            <person name="Napoli C.A."/>
            <person name="Barker B.M."/>
            <person name="Gribskov M."/>
            <person name="Rep M."/>
            <person name="Kroken S."/>
            <person name="Molnar I."/>
            <person name="Rensing C."/>
            <person name="Kennell J.C."/>
            <person name="Zamora J."/>
            <person name="Farman M.L."/>
            <person name="Selker E.U."/>
            <person name="Salamov A."/>
            <person name="Shapiro H."/>
            <person name="Pangilinan J."/>
            <person name="Lindquist E."/>
            <person name="Lamers C."/>
            <person name="Grigoriev I.V."/>
            <person name="Geiser D.M."/>
            <person name="Covert S.F."/>
            <person name="Temporini E."/>
            <person name="Vanetten H.D."/>
        </authorList>
    </citation>
    <scope>NUCLEOTIDE SEQUENCE [LARGE SCALE GENOMIC DNA]</scope>
    <source>
        <strain evidence="3">ATCC MYA-4622 / CBS 123669 / FGSC 9596 / NRRL 45880 / 77-13-4</strain>
    </source>
</reference>
<protein>
    <submittedName>
        <fullName evidence="2">Uncharacterized protein</fullName>
    </submittedName>
</protein>
<dbReference type="InParanoid" id="C7Z5S7"/>
<dbReference type="OMA" id="TDWDKCG"/>
<feature type="compositionally biased region" description="Acidic residues" evidence="1">
    <location>
        <begin position="161"/>
        <end position="172"/>
    </location>
</feature>
<proteinExistence type="predicted"/>
<name>C7Z5S7_FUSV7</name>
<dbReference type="OrthoDB" id="3538998at2759"/>
<dbReference type="GeneID" id="9678393"/>
<keyword evidence="3" id="KW-1185">Reference proteome</keyword>
<dbReference type="VEuPathDB" id="FungiDB:NECHADRAFT_75854"/>